<evidence type="ECO:0000313" key="3">
    <source>
        <dbReference type="Proteomes" id="UP000479692"/>
    </source>
</evidence>
<feature type="region of interest" description="Disordered" evidence="1">
    <location>
        <begin position="112"/>
        <end position="155"/>
    </location>
</feature>
<protein>
    <submittedName>
        <fullName evidence="2">Uncharacterized protein</fullName>
    </submittedName>
</protein>
<feature type="compositionally biased region" description="Basic and acidic residues" evidence="1">
    <location>
        <begin position="133"/>
        <end position="142"/>
    </location>
</feature>
<keyword evidence="3" id="KW-1185">Reference proteome</keyword>
<sequence>MALTLGTTGMDSATEAELRAAFLQANSAQGGRWKLVPEAEADYVVVDMDSMYGPMSWLRLHAAGKQVVGLTSAPRTQTDFRLERPINTTTVTAMLDQIAGGGSVTAPSEPIAQAVPSGMSPSPVPNDQLPEEMPLKPREDLRAPSPAPKLPDSVQAGSLAPTTIEPAPAVPAPAPVAAVAAPREPALAPVRERHLGDWFAPGELQGKVRYQLGNGPAVLIDADARQYHGPAALKPLAGYFEGAVKRDHFGSMDDATFAREATALGAAQPLARLQWYGGLLAGQGKLLPGFDPASQFRLTKWPQTEREFPKHFRIATAMMKGPSVLEELATASGVPLEDVVDFVNANLATGFAEVVSDEPEPVEPQKGGLFGRLRGK</sequence>
<dbReference type="Proteomes" id="UP000479692">
    <property type="component" value="Unassembled WGS sequence"/>
</dbReference>
<comment type="caution">
    <text evidence="2">The sequence shown here is derived from an EMBL/GenBank/DDBJ whole genome shotgun (WGS) entry which is preliminary data.</text>
</comment>
<name>A0A7C9LJ92_9GAMM</name>
<dbReference type="EMBL" id="WOXT01000005">
    <property type="protein sequence ID" value="MUV15480.1"/>
    <property type="molecule type" value="Genomic_DNA"/>
</dbReference>
<gene>
    <name evidence="2" type="ORF">GN331_14835</name>
</gene>
<feature type="region of interest" description="Disordered" evidence="1">
    <location>
        <begin position="357"/>
        <end position="376"/>
    </location>
</feature>
<accession>A0A7C9LJ92</accession>
<dbReference type="RefSeq" id="WP_156643073.1">
    <property type="nucleotide sequence ID" value="NZ_WOXT01000005.1"/>
</dbReference>
<evidence type="ECO:0000256" key="1">
    <source>
        <dbReference type="SAM" id="MobiDB-lite"/>
    </source>
</evidence>
<proteinExistence type="predicted"/>
<dbReference type="AlphaFoldDB" id="A0A7C9LJ92"/>
<organism evidence="2 3">
    <name type="scientific">Noviluteimonas gilva</name>
    <dbReference type="NCBI Taxonomy" id="2682097"/>
    <lineage>
        <taxon>Bacteria</taxon>
        <taxon>Pseudomonadati</taxon>
        <taxon>Pseudomonadota</taxon>
        <taxon>Gammaproteobacteria</taxon>
        <taxon>Lysobacterales</taxon>
        <taxon>Lysobacteraceae</taxon>
        <taxon>Noviluteimonas</taxon>
    </lineage>
</organism>
<reference evidence="2 3" key="1">
    <citation type="submission" date="2019-12" db="EMBL/GenBank/DDBJ databases">
        <authorList>
            <person name="Xu J."/>
        </authorList>
    </citation>
    <scope>NUCLEOTIDE SEQUENCE [LARGE SCALE GENOMIC DNA]</scope>
    <source>
        <strain evidence="2 3">HX-5-24</strain>
    </source>
</reference>
<evidence type="ECO:0000313" key="2">
    <source>
        <dbReference type="EMBL" id="MUV15480.1"/>
    </source>
</evidence>